<accession>A0AAV5P0P3</accession>
<evidence type="ECO:0008006" key="3">
    <source>
        <dbReference type="Google" id="ProtNLM"/>
    </source>
</evidence>
<sequence length="178" mass="20930">MNAIIELLKRDPLRQKALETVAELELPQGYLAAGFVRNLVWDHLHQKSEPTPLNDVDVIYFDTREHDSQQCLEYEKVFRTRMPQLNWQVRNQATMHSRNGDLPYKSSVDAMSYWPEKETAVGARIIDEGQYEVVSAFGFDSLFDLKITHNTKRSFTIFEQRISNKNWLKQWPKLEVRS</sequence>
<dbReference type="EMBL" id="BSNX01000075">
    <property type="protein sequence ID" value="GLQ76129.1"/>
    <property type="molecule type" value="Genomic_DNA"/>
</dbReference>
<dbReference type="InterPro" id="IPR009267">
    <property type="entry name" value="NTP_transf_6"/>
</dbReference>
<comment type="caution">
    <text evidence="1">The sequence shown here is derived from an EMBL/GenBank/DDBJ whole genome shotgun (WGS) entry which is preliminary data.</text>
</comment>
<dbReference type="RefSeq" id="WP_224055726.1">
    <property type="nucleotide sequence ID" value="NZ_AP025145.1"/>
</dbReference>
<dbReference type="PANTHER" id="PTHR39166:SF1">
    <property type="entry name" value="BLL1166 PROTEIN"/>
    <property type="match status" value="1"/>
</dbReference>
<organism evidence="1 2">
    <name type="scientific">Vibrio penaeicida</name>
    <dbReference type="NCBI Taxonomy" id="104609"/>
    <lineage>
        <taxon>Bacteria</taxon>
        <taxon>Pseudomonadati</taxon>
        <taxon>Pseudomonadota</taxon>
        <taxon>Gammaproteobacteria</taxon>
        <taxon>Vibrionales</taxon>
        <taxon>Vibrionaceae</taxon>
        <taxon>Vibrio</taxon>
    </lineage>
</organism>
<evidence type="ECO:0000313" key="2">
    <source>
        <dbReference type="Proteomes" id="UP001156690"/>
    </source>
</evidence>
<dbReference type="Pfam" id="PF06042">
    <property type="entry name" value="NTP_transf_6"/>
    <property type="match status" value="1"/>
</dbReference>
<dbReference type="Proteomes" id="UP001156690">
    <property type="component" value="Unassembled WGS sequence"/>
</dbReference>
<reference evidence="2" key="1">
    <citation type="journal article" date="2019" name="Int. J. Syst. Evol. Microbiol.">
        <title>The Global Catalogue of Microorganisms (GCM) 10K type strain sequencing project: providing services to taxonomists for standard genome sequencing and annotation.</title>
        <authorList>
            <consortium name="The Broad Institute Genomics Platform"/>
            <consortium name="The Broad Institute Genome Sequencing Center for Infectious Disease"/>
            <person name="Wu L."/>
            <person name="Ma J."/>
        </authorList>
    </citation>
    <scope>NUCLEOTIDE SEQUENCE [LARGE SCALE GENOMIC DNA]</scope>
    <source>
        <strain evidence="2">NBRC 15640</strain>
    </source>
</reference>
<gene>
    <name evidence="1" type="ORF">GCM10007932_54920</name>
</gene>
<name>A0AAV5P0P3_9VIBR</name>
<dbReference type="AlphaFoldDB" id="A0AAV5P0P3"/>
<dbReference type="PANTHER" id="PTHR39166">
    <property type="entry name" value="BLL1166 PROTEIN"/>
    <property type="match status" value="1"/>
</dbReference>
<protein>
    <recommendedName>
        <fullName evidence="3">Nucleotidyltransferase family protein</fullName>
    </recommendedName>
</protein>
<proteinExistence type="predicted"/>
<evidence type="ECO:0000313" key="1">
    <source>
        <dbReference type="EMBL" id="GLQ76129.1"/>
    </source>
</evidence>
<keyword evidence="2" id="KW-1185">Reference proteome</keyword>